<evidence type="ECO:0000313" key="1">
    <source>
        <dbReference type="EMBL" id="QBK86395.1"/>
    </source>
</evidence>
<accession>A0A481YUE4</accession>
<organism evidence="1">
    <name type="scientific">Marseillevirus LCMAC102</name>
    <dbReference type="NCBI Taxonomy" id="2506603"/>
    <lineage>
        <taxon>Viruses</taxon>
        <taxon>Varidnaviria</taxon>
        <taxon>Bamfordvirae</taxon>
        <taxon>Nucleocytoviricota</taxon>
        <taxon>Megaviricetes</taxon>
        <taxon>Pimascovirales</taxon>
        <taxon>Pimascovirales incertae sedis</taxon>
        <taxon>Marseilleviridae</taxon>
    </lineage>
</organism>
<gene>
    <name evidence="1" type="ORF">LCMAC102_01900</name>
</gene>
<sequence>MSKTYAIDGSEHLSSAEFIKLYSSKLEEILEDPNARILLTDFPGCGIFLARYLKGHFYRNAVLYHVGNKPSINIAKFTTKGNFSTRKECRAQMINDSDEYVIFER</sequence>
<reference evidence="1" key="1">
    <citation type="journal article" date="2019" name="MBio">
        <title>Virus Genomes from Deep Sea Sediments Expand the Ocean Megavirome and Support Independent Origins of Viral Gigantism.</title>
        <authorList>
            <person name="Backstrom D."/>
            <person name="Yutin N."/>
            <person name="Jorgensen S.L."/>
            <person name="Dharamshi J."/>
            <person name="Homa F."/>
            <person name="Zaremba-Niedwiedzka K."/>
            <person name="Spang A."/>
            <person name="Wolf Y.I."/>
            <person name="Koonin E.V."/>
            <person name="Ettema T.J."/>
        </authorList>
    </citation>
    <scope>NUCLEOTIDE SEQUENCE</scope>
</reference>
<name>A0A481YUE4_9VIRU</name>
<dbReference type="EMBL" id="MK500334">
    <property type="protein sequence ID" value="QBK86395.1"/>
    <property type="molecule type" value="Genomic_DNA"/>
</dbReference>
<protein>
    <submittedName>
        <fullName evidence="1">Uncharacterized protein</fullName>
    </submittedName>
</protein>
<proteinExistence type="predicted"/>